<gene>
    <name evidence="4" type="ORF">E4663_05425</name>
</gene>
<dbReference type="AlphaFoldDB" id="A0A4Z0H3K7"/>
<dbReference type="EMBL" id="SRJC01000001">
    <property type="protein sequence ID" value="TGB04437.1"/>
    <property type="molecule type" value="Genomic_DNA"/>
</dbReference>
<dbReference type="STRING" id="192814.GCA_900166575_01488"/>
<keyword evidence="2 4" id="KW-0808">Transferase</keyword>
<dbReference type="InterPro" id="IPR041698">
    <property type="entry name" value="Methyltransf_25"/>
</dbReference>
<dbReference type="Pfam" id="PF13649">
    <property type="entry name" value="Methyltransf_25"/>
    <property type="match status" value="1"/>
</dbReference>
<keyword evidence="1 4" id="KW-0489">Methyltransferase</keyword>
<dbReference type="SUPFAM" id="SSF53335">
    <property type="entry name" value="S-adenosyl-L-methionine-dependent methyltransferases"/>
    <property type="match status" value="1"/>
</dbReference>
<dbReference type="GO" id="GO:0008168">
    <property type="term" value="F:methyltransferase activity"/>
    <property type="evidence" value="ECO:0007669"/>
    <property type="project" value="UniProtKB-KW"/>
</dbReference>
<feature type="domain" description="Methyltransferase" evidence="3">
    <location>
        <begin position="43"/>
        <end position="136"/>
    </location>
</feature>
<dbReference type="Gene3D" id="3.40.50.150">
    <property type="entry name" value="Vaccinia Virus protein VP39"/>
    <property type="match status" value="1"/>
</dbReference>
<dbReference type="RefSeq" id="WP_135326897.1">
    <property type="nucleotide sequence ID" value="NZ_SRJC01000001.1"/>
</dbReference>
<evidence type="ECO:0000256" key="2">
    <source>
        <dbReference type="ARBA" id="ARBA00022679"/>
    </source>
</evidence>
<dbReference type="InterPro" id="IPR029063">
    <property type="entry name" value="SAM-dependent_MTases_sf"/>
</dbReference>
<reference evidence="4 5" key="1">
    <citation type="journal article" date="2003" name="Int. J. Syst. Evol. Microbiol.">
        <title>Halobacillus salinus sp. nov., isolated from a salt lake on the coast of the East Sea in Korea.</title>
        <authorList>
            <person name="Yoon J.H."/>
            <person name="Kang K.H."/>
            <person name="Park Y.H."/>
        </authorList>
    </citation>
    <scope>NUCLEOTIDE SEQUENCE [LARGE SCALE GENOMIC DNA]</scope>
    <source>
        <strain evidence="4 5">HSL-3</strain>
    </source>
</reference>
<dbReference type="PANTHER" id="PTHR44942:SF4">
    <property type="entry name" value="METHYLTRANSFERASE TYPE 11 DOMAIN-CONTAINING PROTEIN"/>
    <property type="match status" value="1"/>
</dbReference>
<proteinExistence type="predicted"/>
<organism evidence="4 5">
    <name type="scientific">Halobacillus salinus</name>
    <dbReference type="NCBI Taxonomy" id="192814"/>
    <lineage>
        <taxon>Bacteria</taxon>
        <taxon>Bacillati</taxon>
        <taxon>Bacillota</taxon>
        <taxon>Bacilli</taxon>
        <taxon>Bacillales</taxon>
        <taxon>Bacillaceae</taxon>
        <taxon>Halobacillus</taxon>
    </lineage>
</organism>
<dbReference type="GO" id="GO:0032259">
    <property type="term" value="P:methylation"/>
    <property type="evidence" value="ECO:0007669"/>
    <property type="project" value="UniProtKB-KW"/>
</dbReference>
<protein>
    <submittedName>
        <fullName evidence="4">Class I SAM-dependent methyltransferase</fullName>
    </submittedName>
</protein>
<evidence type="ECO:0000259" key="3">
    <source>
        <dbReference type="Pfam" id="PF13649"/>
    </source>
</evidence>
<evidence type="ECO:0000313" key="5">
    <source>
        <dbReference type="Proteomes" id="UP000297982"/>
    </source>
</evidence>
<accession>A0A4Z0H3K7</accession>
<name>A0A4Z0H3K7_9BACI</name>
<dbReference type="InterPro" id="IPR051052">
    <property type="entry name" value="Diverse_substrate_MTase"/>
</dbReference>
<evidence type="ECO:0000313" key="4">
    <source>
        <dbReference type="EMBL" id="TGB04437.1"/>
    </source>
</evidence>
<dbReference type="Proteomes" id="UP000297982">
    <property type="component" value="Unassembled WGS sequence"/>
</dbReference>
<comment type="caution">
    <text evidence="4">The sequence shown here is derived from an EMBL/GenBank/DDBJ whole genome shotgun (WGS) entry which is preliminary data.</text>
</comment>
<evidence type="ECO:0000256" key="1">
    <source>
        <dbReference type="ARBA" id="ARBA00022603"/>
    </source>
</evidence>
<dbReference type="PANTHER" id="PTHR44942">
    <property type="entry name" value="METHYLTRANSF_11 DOMAIN-CONTAINING PROTEIN"/>
    <property type="match status" value="1"/>
</dbReference>
<dbReference type="CDD" id="cd02440">
    <property type="entry name" value="AdoMet_MTases"/>
    <property type="match status" value="1"/>
</dbReference>
<sequence length="262" mass="30389">MPGYGNHLFKGSAPYYAKYRPVYPSMLIRFLVEQFHLNGSNHILDLGCGTGHLTVRLADWCERITGVDQEPEMVEQARRLLGELRLRNIEFQEGTLDSYLDTHQVNLDLVIMAKSFHWMDRKKTLEQLYPFTKDGGGVAIIDTYDPTREPTIWQKEFQKVVEMFYGNERKAGNTTYSHPEISHAQIIEESPFTYRNFTFPKYTQEWSVETILGNHYSTSFGSKHFLENQAAFEEEVRSKLLNINSEGVFREEVTLTVKMGVK</sequence>
<keyword evidence="5" id="KW-1185">Reference proteome</keyword>